<keyword evidence="1" id="KW-0732">Signal</keyword>
<accession>A0ABT4BAP4</accession>
<organism evidence="2 3">
    <name type="scientific">Paractinoplanes pyxinae</name>
    <dbReference type="NCBI Taxonomy" id="2997416"/>
    <lineage>
        <taxon>Bacteria</taxon>
        <taxon>Bacillati</taxon>
        <taxon>Actinomycetota</taxon>
        <taxon>Actinomycetes</taxon>
        <taxon>Micromonosporales</taxon>
        <taxon>Micromonosporaceae</taxon>
        <taxon>Paractinoplanes</taxon>
    </lineage>
</organism>
<feature type="signal peptide" evidence="1">
    <location>
        <begin position="1"/>
        <end position="24"/>
    </location>
</feature>
<evidence type="ECO:0000256" key="1">
    <source>
        <dbReference type="SAM" id="SignalP"/>
    </source>
</evidence>
<gene>
    <name evidence="2" type="ORF">OWR29_36645</name>
</gene>
<dbReference type="RefSeq" id="WP_267568092.1">
    <property type="nucleotide sequence ID" value="NZ_JAPNTZ010000016.1"/>
</dbReference>
<protein>
    <submittedName>
        <fullName evidence="2">Uncharacterized protein</fullName>
    </submittedName>
</protein>
<evidence type="ECO:0000313" key="2">
    <source>
        <dbReference type="EMBL" id="MCY1143561.1"/>
    </source>
</evidence>
<proteinExistence type="predicted"/>
<name>A0ABT4BAP4_9ACTN</name>
<dbReference type="EMBL" id="JAPNTZ010000016">
    <property type="protein sequence ID" value="MCY1143561.1"/>
    <property type="molecule type" value="Genomic_DNA"/>
</dbReference>
<reference evidence="2" key="1">
    <citation type="submission" date="2022-11" db="EMBL/GenBank/DDBJ databases">
        <authorList>
            <person name="Somphong A."/>
            <person name="Phongsopitanun W."/>
        </authorList>
    </citation>
    <scope>NUCLEOTIDE SEQUENCE</scope>
    <source>
        <strain evidence="2">Pm04-4</strain>
    </source>
</reference>
<comment type="caution">
    <text evidence="2">The sequence shown here is derived from an EMBL/GenBank/DDBJ whole genome shotgun (WGS) entry which is preliminary data.</text>
</comment>
<feature type="chain" id="PRO_5047255274" evidence="1">
    <location>
        <begin position="25"/>
        <end position="874"/>
    </location>
</feature>
<sequence>MKRWGAALACGLILASGLTSTAYAAEPAAPAAASPSSSSDATCSPLVEGQFGRLSADQIGSGTIARGETRCHDVRLSAGRHFIQFTGFTALRSATLQDAQGAAVCTAPPGYQWECDVPVAGDYTVVVQNLRGPTPVDYKIAVTSENPARCTTRVGTAWNAARVRFPAVGVEVQCVRFTGSAGERILAYSSSGRIAVRDAADKLVCTVPTERYGPCELTADGLYRAISVAEPSRTTSEIQVRSLSPVKGCPTVRPGKFGATPGDRNVVRCRTLKVTEPGTYFVGTVDADGTAPNFVIMAADGSLPCSTSGYPYVDGDTCTFTAAGTYTLIIGSMSSQVRDESFTTTFVPSTAPGCTTISAYGLDEPGKRGRFRAAGQVDCYQFELPDGLETHLVYPAGATGAASPLPRVYGDDGTLLCTSSDCTLSGSRTYRLLLTAPGGATGDYVFALRRNAISESCRPWTPDVVAQFGRDRFTNCFTFVADKTGEMDIAVERLSGSNSVDAEVVYNAGPPCDPGDATTFTCSLETSLTTTLVLTGQPTAARYRITKIERGETPPPPTDPPPPATCGPVAPLTESRYGPLAADQIATVTVPPGKLGCHPIHLSAGWHTIRIDGPPLPGSGWVHAADDSRVCLLLRGRIFSCRISEAGDYTIKLGNESGATDFGYRLVATLRDAADCTADISTAWNAPSVRVPHSDPLESHCVRFTASAGEKVIGFAEGGSIDVDKADGTPVCAFPWRSTNPPCELTAGGTYVASSRAGADRDFDEIQIRSVTAPVGCPVVEPGKPSTDPFSDVRCRRVTIPAAGTYDVSAVSESGEQRSIVVLTDQGTPACGSGAPITNGQCAFPAAGTYTLVIDGQTAALKAGAFSATVTAAE</sequence>
<evidence type="ECO:0000313" key="3">
    <source>
        <dbReference type="Proteomes" id="UP001151002"/>
    </source>
</evidence>
<dbReference type="Proteomes" id="UP001151002">
    <property type="component" value="Unassembled WGS sequence"/>
</dbReference>
<keyword evidence="3" id="KW-1185">Reference proteome</keyword>